<organism evidence="7 8">
    <name type="scientific">Streptomyces endophyticus</name>
    <dbReference type="NCBI Taxonomy" id="714166"/>
    <lineage>
        <taxon>Bacteria</taxon>
        <taxon>Bacillati</taxon>
        <taxon>Actinomycetota</taxon>
        <taxon>Actinomycetes</taxon>
        <taxon>Kitasatosporales</taxon>
        <taxon>Streptomycetaceae</taxon>
        <taxon>Streptomyces</taxon>
    </lineage>
</organism>
<dbReference type="SUPFAM" id="SSF103473">
    <property type="entry name" value="MFS general substrate transporter"/>
    <property type="match status" value="1"/>
</dbReference>
<keyword evidence="8" id="KW-1185">Reference proteome</keyword>
<evidence type="ECO:0000259" key="6">
    <source>
        <dbReference type="PROSITE" id="PS50850"/>
    </source>
</evidence>
<dbReference type="InterPro" id="IPR020846">
    <property type="entry name" value="MFS_dom"/>
</dbReference>
<feature type="transmembrane region" description="Helical" evidence="5">
    <location>
        <begin position="381"/>
        <end position="399"/>
    </location>
</feature>
<feature type="domain" description="Major facilitator superfamily (MFS) profile" evidence="6">
    <location>
        <begin position="29"/>
        <end position="435"/>
    </location>
</feature>
<feature type="transmembrane region" description="Helical" evidence="5">
    <location>
        <begin position="154"/>
        <end position="178"/>
    </location>
</feature>
<feature type="transmembrane region" description="Helical" evidence="5">
    <location>
        <begin position="122"/>
        <end position="142"/>
    </location>
</feature>
<dbReference type="EMBL" id="JAOZYC010000093">
    <property type="protein sequence ID" value="MEB8338415.1"/>
    <property type="molecule type" value="Genomic_DNA"/>
</dbReference>
<feature type="transmembrane region" description="Helical" evidence="5">
    <location>
        <begin position="98"/>
        <end position="116"/>
    </location>
</feature>
<keyword evidence="2 5" id="KW-0812">Transmembrane</keyword>
<comment type="subcellular location">
    <subcellularLocation>
        <location evidence="1">Cell membrane</location>
        <topology evidence="1">Multi-pass membrane protein</topology>
    </subcellularLocation>
</comment>
<dbReference type="InterPro" id="IPR036259">
    <property type="entry name" value="MFS_trans_sf"/>
</dbReference>
<feature type="transmembrane region" description="Helical" evidence="5">
    <location>
        <begin position="411"/>
        <end position="432"/>
    </location>
</feature>
<evidence type="ECO:0000256" key="5">
    <source>
        <dbReference type="SAM" id="Phobius"/>
    </source>
</evidence>
<evidence type="ECO:0000313" key="8">
    <source>
        <dbReference type="Proteomes" id="UP001354931"/>
    </source>
</evidence>
<evidence type="ECO:0000256" key="2">
    <source>
        <dbReference type="ARBA" id="ARBA00022692"/>
    </source>
</evidence>
<dbReference type="Proteomes" id="UP001354931">
    <property type="component" value="Unassembled WGS sequence"/>
</dbReference>
<sequence>MSSRYRSALPKNAASSAAADPSRRSRAIVIALCWALVFIDGIDTFIYGSALPHMLGSKALGLTDATAGDIGSYTTFGMLVGTILSGTVSNWVGRRKTVFTSVVVFTIATVGCGLAQSAGVFGFFRLVCGFGLGALLPIAISYGMEFTTGARKALATGVIMTAHQTGGAVAPLLALWLIDDFGWRSAFLVGAIPALIFLPLALKLLPESPTNLLTRGRTADAQGLAGTYGLVLPEPKGHAADKLESIKALFRGRQWLTTLCFWLTSFAGLLLVYGVGQWLPKIMGDLGYDTGDSLLFSTFLNVGGIVGMLVAGRLADLVGPRRIVIIWFALTAVFVYLMGVHMSVGVLYGVVFLAGLLLFSGQTMVYATVGSHHIEEDRPTALSWVSGMGRFGAVFGPWMGGQLLAAGHADLGFSMFAVAAVFGAVMMALAALTIRAGLNRRSGDRNGAPVMAG</sequence>
<dbReference type="CDD" id="cd17365">
    <property type="entry name" value="MFS_PcaK_like"/>
    <property type="match status" value="1"/>
</dbReference>
<feature type="transmembrane region" description="Helical" evidence="5">
    <location>
        <begin position="184"/>
        <end position="205"/>
    </location>
</feature>
<evidence type="ECO:0000256" key="3">
    <source>
        <dbReference type="ARBA" id="ARBA00022989"/>
    </source>
</evidence>
<dbReference type="PROSITE" id="PS50850">
    <property type="entry name" value="MFS"/>
    <property type="match status" value="1"/>
</dbReference>
<gene>
    <name evidence="7" type="ORF">OKJ99_12995</name>
</gene>
<proteinExistence type="predicted"/>
<keyword evidence="3 5" id="KW-1133">Transmembrane helix</keyword>
<feature type="transmembrane region" description="Helical" evidence="5">
    <location>
        <begin position="294"/>
        <end position="311"/>
    </location>
</feature>
<reference evidence="7 8" key="1">
    <citation type="submission" date="2022-10" db="EMBL/GenBank/DDBJ databases">
        <authorList>
            <person name="Xie J."/>
            <person name="Shen N."/>
        </authorList>
    </citation>
    <scope>NUCLEOTIDE SEQUENCE [LARGE SCALE GENOMIC DNA]</scope>
    <source>
        <strain evidence="7 8">YIM65594</strain>
    </source>
</reference>
<dbReference type="RefSeq" id="WP_326016201.1">
    <property type="nucleotide sequence ID" value="NZ_JAOZYC010000093.1"/>
</dbReference>
<name>A0ABU6F4U7_9ACTN</name>
<feature type="transmembrane region" description="Helical" evidence="5">
    <location>
        <begin position="27"/>
        <end position="50"/>
    </location>
</feature>
<protein>
    <submittedName>
        <fullName evidence="7">Aromatic acid/H+ symport family MFS transporter</fullName>
    </submittedName>
</protein>
<feature type="transmembrane region" description="Helical" evidence="5">
    <location>
        <begin position="346"/>
        <end position="369"/>
    </location>
</feature>
<dbReference type="Pfam" id="PF07690">
    <property type="entry name" value="MFS_1"/>
    <property type="match status" value="1"/>
</dbReference>
<dbReference type="Gene3D" id="1.20.1250.20">
    <property type="entry name" value="MFS general substrate transporter like domains"/>
    <property type="match status" value="2"/>
</dbReference>
<feature type="transmembrane region" description="Helical" evidence="5">
    <location>
        <begin position="70"/>
        <end position="91"/>
    </location>
</feature>
<comment type="caution">
    <text evidence="7">The sequence shown here is derived from an EMBL/GenBank/DDBJ whole genome shotgun (WGS) entry which is preliminary data.</text>
</comment>
<evidence type="ECO:0000256" key="4">
    <source>
        <dbReference type="ARBA" id="ARBA00023136"/>
    </source>
</evidence>
<keyword evidence="4 5" id="KW-0472">Membrane</keyword>
<dbReference type="PANTHER" id="PTHR23508:SF10">
    <property type="entry name" value="CARBOXYLIC ACID TRANSPORTER PROTEIN HOMOLOG"/>
    <property type="match status" value="1"/>
</dbReference>
<feature type="transmembrane region" description="Helical" evidence="5">
    <location>
        <begin position="255"/>
        <end position="274"/>
    </location>
</feature>
<accession>A0ABU6F4U7</accession>
<evidence type="ECO:0000313" key="7">
    <source>
        <dbReference type="EMBL" id="MEB8338415.1"/>
    </source>
</evidence>
<dbReference type="InterPro" id="IPR011701">
    <property type="entry name" value="MFS"/>
</dbReference>
<dbReference type="PANTHER" id="PTHR23508">
    <property type="entry name" value="CARBOXYLIC ACID TRANSPORTER PROTEIN HOMOLOG"/>
    <property type="match status" value="1"/>
</dbReference>
<evidence type="ECO:0000256" key="1">
    <source>
        <dbReference type="ARBA" id="ARBA00004651"/>
    </source>
</evidence>
<feature type="transmembrane region" description="Helical" evidence="5">
    <location>
        <begin position="323"/>
        <end position="340"/>
    </location>
</feature>